<keyword evidence="3" id="KW-1185">Reference proteome</keyword>
<keyword evidence="1" id="KW-1133">Transmembrane helix</keyword>
<dbReference type="Proteomes" id="UP000001353">
    <property type="component" value="Chromosome"/>
</dbReference>
<keyword evidence="1" id="KW-0472">Membrane</keyword>
<keyword evidence="1" id="KW-0812">Transmembrane</keyword>
<dbReference type="HOGENOM" id="CLU_1106454_0_0_5"/>
<name>F7ZJD1_ROSLO</name>
<dbReference type="RefSeq" id="WP_013960504.1">
    <property type="nucleotide sequence ID" value="NC_015730.1"/>
</dbReference>
<evidence type="ECO:0000313" key="3">
    <source>
        <dbReference type="Proteomes" id="UP000001353"/>
    </source>
</evidence>
<evidence type="ECO:0000313" key="2">
    <source>
        <dbReference type="EMBL" id="AEI92563.1"/>
    </source>
</evidence>
<dbReference type="OrthoDB" id="185319at2"/>
<feature type="transmembrane region" description="Helical" evidence="1">
    <location>
        <begin position="124"/>
        <end position="152"/>
    </location>
</feature>
<dbReference type="EMBL" id="CP002623">
    <property type="protein sequence ID" value="AEI92563.1"/>
    <property type="molecule type" value="Genomic_DNA"/>
</dbReference>
<sequence>MIKTYRIATKAFAGTFPVAITISVILALAKQFLPDTSLAGSLIAFALVAFYAHRAILLGETHSWRGSFRKPPQSTPAVKLWPFLWRMFIWWVFCAGVWIGLYFAQKSLVYAPSDAITSDQAMGLIIVSSAVTVVFALPFLAAFGTTLPAAAIGGNVGLSAAWHRGRRRFWPTLGRLWGGNVLFSVIGNGLLLWLLPETGNPGIDAALQIPFELVGIFAIYLTAAALSLAYTETEGEDPRAPGQTGTAPDLS</sequence>
<feature type="transmembrane region" description="Helical" evidence="1">
    <location>
        <begin position="207"/>
        <end position="230"/>
    </location>
</feature>
<dbReference type="STRING" id="391595.RLO149_c005350"/>
<accession>F7ZJD1</accession>
<dbReference type="AlphaFoldDB" id="F7ZJD1"/>
<protein>
    <recommendedName>
        <fullName evidence="4">Transmembrane protein</fullName>
    </recommendedName>
</protein>
<feature type="transmembrane region" description="Helical" evidence="1">
    <location>
        <begin position="12"/>
        <end position="33"/>
    </location>
</feature>
<feature type="transmembrane region" description="Helical" evidence="1">
    <location>
        <begin position="80"/>
        <end position="104"/>
    </location>
</feature>
<organism evidence="2 3">
    <name type="scientific">Roseobacter litoralis (strain ATCC 49566 / DSM 6996 / JCM 21268 / NBRC 15278 / OCh 149)</name>
    <dbReference type="NCBI Taxonomy" id="391595"/>
    <lineage>
        <taxon>Bacteria</taxon>
        <taxon>Pseudomonadati</taxon>
        <taxon>Pseudomonadota</taxon>
        <taxon>Alphaproteobacteria</taxon>
        <taxon>Rhodobacterales</taxon>
        <taxon>Roseobacteraceae</taxon>
        <taxon>Roseobacter</taxon>
    </lineage>
</organism>
<feature type="transmembrane region" description="Helical" evidence="1">
    <location>
        <begin position="173"/>
        <end position="195"/>
    </location>
</feature>
<evidence type="ECO:0008006" key="4">
    <source>
        <dbReference type="Google" id="ProtNLM"/>
    </source>
</evidence>
<reference evidence="2 3" key="1">
    <citation type="journal article" date="2011" name="BMC Genomics">
        <title>Comparative genome analysis and genome-guided physiological analysis of Roseobacter litoralis.</title>
        <authorList>
            <person name="Kalhoefer D."/>
            <person name="Thole S."/>
            <person name="Voget S."/>
            <person name="Lehmann R."/>
            <person name="Liesegang H."/>
            <person name="Wollher A."/>
            <person name="Daniel R."/>
            <person name="Simon M."/>
            <person name="Brinkhoff T."/>
        </authorList>
    </citation>
    <scope>NUCLEOTIDE SEQUENCE [LARGE SCALE GENOMIC DNA]</scope>
    <source>
        <strain evidence="3">ATCC 49566 / DSM 6996 / JCM 21268 / NBRC 15278 / OCh 149</strain>
    </source>
</reference>
<gene>
    <name evidence="2" type="ordered locus">RLO149_c005350</name>
</gene>
<dbReference type="KEGG" id="rli:RLO149_c005350"/>
<evidence type="ECO:0000256" key="1">
    <source>
        <dbReference type="SAM" id="Phobius"/>
    </source>
</evidence>
<feature type="transmembrane region" description="Helical" evidence="1">
    <location>
        <begin position="39"/>
        <end position="59"/>
    </location>
</feature>
<proteinExistence type="predicted"/>